<feature type="domain" description="Alpha-D-phosphohexomutase alpha/beta/alpha" evidence="19">
    <location>
        <begin position="324"/>
        <end position="448"/>
    </location>
</feature>
<sequence>MNEHYRRWMEFEDLDPALKSELASLTDEEEILDRFDGHLTFGTAGLRGKIGAGTNRMNRYTIRRATEGFARYLLKCADNPRRKGIAIAYDSRRFSRTFAEEAAGVLANHGIPVRLFREMRPIPVLSFAVRHLKAAGGIMITASHNPPEYNGYKVYGPDGGQIPPRTSRLILEEILRVRDELSIPAMPLEDGLSSGLIHLLGTELDQAYHRHLRGISLHPGTGKRIGDSLRIVFTPLHGTGSGPVRRALSEWGFSRVFTVAEQEVPDPDFPTVSTPNPEEAQAFRLALERAQEVDADLAVATDPDADRLGLAVKQPSGRWSLLTGNQVGALLLHYILSQRKAKEDLPENGVVIQSIVTSDFGRSIAASYGVATVETLTGFKYIGEKIGEYERSGTHEFLFGYEESCGYLIGAFVRDKDAVQAAALTCEMAAFHRLEGRSLWEVLEELYRVHGHYRESVLPVTLNGNEGRKTVALILDRLRHAPPQQIGDIGVAEIKDYARGIDGLPPAEVIKCLLADGSWVAVRPSGTEPKMKWYLNAVDRDPATADEKLEGMKNFISRWMDALR</sequence>
<evidence type="ECO:0000256" key="1">
    <source>
        <dbReference type="ARBA" id="ARBA00000443"/>
    </source>
</evidence>
<dbReference type="InterPro" id="IPR005845">
    <property type="entry name" value="A-D-PHexomutase_a/b/a-II"/>
</dbReference>
<evidence type="ECO:0000256" key="10">
    <source>
        <dbReference type="ARBA" id="ARBA00022842"/>
    </source>
</evidence>
<evidence type="ECO:0000313" key="21">
    <source>
        <dbReference type="Proteomes" id="UP000237797"/>
    </source>
</evidence>
<evidence type="ECO:0000256" key="7">
    <source>
        <dbReference type="ARBA" id="ARBA00022526"/>
    </source>
</evidence>
<reference evidence="20 21" key="1">
    <citation type="submission" date="2018-03" db="EMBL/GenBank/DDBJ databases">
        <title>Genomic Encyclopedia of Archaeal and Bacterial Type Strains, Phase II (KMG-II): from individual species to whole genera.</title>
        <authorList>
            <person name="Goeker M."/>
        </authorList>
    </citation>
    <scope>NUCLEOTIDE SEQUENCE [LARGE SCALE GENOMIC DNA]</scope>
    <source>
        <strain evidence="20 21">DSM 44946</strain>
    </source>
</reference>
<dbReference type="EC" id="5.4.2.2" evidence="6"/>
<dbReference type="InterPro" id="IPR016066">
    <property type="entry name" value="A-D-PHexomutase_CS"/>
</dbReference>
<evidence type="ECO:0000256" key="2">
    <source>
        <dbReference type="ARBA" id="ARBA00001946"/>
    </source>
</evidence>
<comment type="similarity">
    <text evidence="5 15">Belongs to the phosphohexose mutase family.</text>
</comment>
<dbReference type="GO" id="GO:0000287">
    <property type="term" value="F:magnesium ion binding"/>
    <property type="evidence" value="ECO:0007669"/>
    <property type="project" value="InterPro"/>
</dbReference>
<dbReference type="InterPro" id="IPR005846">
    <property type="entry name" value="A-D-PHexomutase_a/b/a-III"/>
</dbReference>
<keyword evidence="8" id="KW-0597">Phosphoprotein</keyword>
<dbReference type="AlphaFoldDB" id="A0A2T0LF46"/>
<evidence type="ECO:0000256" key="8">
    <source>
        <dbReference type="ARBA" id="ARBA00022553"/>
    </source>
</evidence>
<dbReference type="EMBL" id="PVNE01000010">
    <property type="protein sequence ID" value="PRX40832.1"/>
    <property type="molecule type" value="Genomic_DNA"/>
</dbReference>
<dbReference type="PANTHER" id="PTHR45745">
    <property type="entry name" value="PHOSPHOMANNOMUTASE 45A"/>
    <property type="match status" value="1"/>
</dbReference>
<comment type="cofactor">
    <cofactor evidence="2">
        <name>Mg(2+)</name>
        <dbReference type="ChEBI" id="CHEBI:18420"/>
    </cofactor>
</comment>
<comment type="caution">
    <text evidence="20">The sequence shown here is derived from an EMBL/GenBank/DDBJ whole genome shotgun (WGS) entry which is preliminary data.</text>
</comment>
<keyword evidence="10 15" id="KW-0460">Magnesium</keyword>
<evidence type="ECO:0000256" key="4">
    <source>
        <dbReference type="ARBA" id="ARBA00005189"/>
    </source>
</evidence>
<dbReference type="InterPro" id="IPR005844">
    <property type="entry name" value="A-D-PHexomutase_a/b/a-I"/>
</dbReference>
<dbReference type="Pfam" id="PF00408">
    <property type="entry name" value="PGM_PMM_IV"/>
    <property type="match status" value="1"/>
</dbReference>
<feature type="domain" description="Alpha-D-phosphohexomutase alpha/beta/alpha" evidence="17">
    <location>
        <begin position="40"/>
        <end position="176"/>
    </location>
</feature>
<evidence type="ECO:0000256" key="14">
    <source>
        <dbReference type="ARBA" id="ARBA00041467"/>
    </source>
</evidence>
<comment type="catalytic activity">
    <reaction evidence="1">
        <text>alpha-D-glucose 1-phosphate = alpha-D-glucose 6-phosphate</text>
        <dbReference type="Rhea" id="RHEA:23536"/>
        <dbReference type="ChEBI" id="CHEBI:58225"/>
        <dbReference type="ChEBI" id="CHEBI:58601"/>
        <dbReference type="EC" id="5.4.2.2"/>
    </reaction>
</comment>
<organism evidence="20 21">
    <name type="scientific">Planifilum fimeticola</name>
    <dbReference type="NCBI Taxonomy" id="201975"/>
    <lineage>
        <taxon>Bacteria</taxon>
        <taxon>Bacillati</taxon>
        <taxon>Bacillota</taxon>
        <taxon>Bacilli</taxon>
        <taxon>Bacillales</taxon>
        <taxon>Thermoactinomycetaceae</taxon>
        <taxon>Planifilum</taxon>
    </lineage>
</organism>
<evidence type="ECO:0000256" key="13">
    <source>
        <dbReference type="ARBA" id="ARBA00041398"/>
    </source>
</evidence>
<keyword evidence="7" id="KW-0119">Carbohydrate metabolism</keyword>
<dbReference type="Gene3D" id="3.30.310.50">
    <property type="entry name" value="Alpha-D-phosphohexomutase, C-terminal domain"/>
    <property type="match status" value="1"/>
</dbReference>
<dbReference type="RefSeq" id="WP_106344947.1">
    <property type="nucleotide sequence ID" value="NZ_PVNE01000010.1"/>
</dbReference>
<evidence type="ECO:0000259" key="17">
    <source>
        <dbReference type="Pfam" id="PF02878"/>
    </source>
</evidence>
<dbReference type="PROSITE" id="PS00710">
    <property type="entry name" value="PGM_PMM"/>
    <property type="match status" value="1"/>
</dbReference>
<evidence type="ECO:0000256" key="5">
    <source>
        <dbReference type="ARBA" id="ARBA00010231"/>
    </source>
</evidence>
<evidence type="ECO:0000256" key="12">
    <source>
        <dbReference type="ARBA" id="ARBA00039995"/>
    </source>
</evidence>
<evidence type="ECO:0000313" key="20">
    <source>
        <dbReference type="EMBL" id="PRX40832.1"/>
    </source>
</evidence>
<dbReference type="SUPFAM" id="SSF53738">
    <property type="entry name" value="Phosphoglucomutase, first 3 domains"/>
    <property type="match status" value="3"/>
</dbReference>
<evidence type="ECO:0000256" key="9">
    <source>
        <dbReference type="ARBA" id="ARBA00022723"/>
    </source>
</evidence>
<dbReference type="GO" id="GO:0004614">
    <property type="term" value="F:phosphoglucomutase activity"/>
    <property type="evidence" value="ECO:0007669"/>
    <property type="project" value="UniProtKB-EC"/>
</dbReference>
<evidence type="ECO:0000259" key="16">
    <source>
        <dbReference type="Pfam" id="PF00408"/>
    </source>
</evidence>
<keyword evidence="7" id="KW-0313">Glucose metabolism</keyword>
<evidence type="ECO:0000259" key="19">
    <source>
        <dbReference type="Pfam" id="PF02880"/>
    </source>
</evidence>
<feature type="domain" description="Alpha-D-phosphohexomutase alpha/beta/alpha" evidence="18">
    <location>
        <begin position="226"/>
        <end position="311"/>
    </location>
</feature>
<dbReference type="Pfam" id="PF02880">
    <property type="entry name" value="PGM_PMM_III"/>
    <property type="match status" value="1"/>
</dbReference>
<accession>A0A2T0LF46</accession>
<dbReference type="InterPro" id="IPR005843">
    <property type="entry name" value="A-D-PHexomutase_C"/>
</dbReference>
<proteinExistence type="inferred from homology"/>
<dbReference type="Pfam" id="PF02878">
    <property type="entry name" value="PGM_PMM_I"/>
    <property type="match status" value="1"/>
</dbReference>
<dbReference type="GO" id="GO:0006166">
    <property type="term" value="P:purine ribonucleoside salvage"/>
    <property type="evidence" value="ECO:0007669"/>
    <property type="project" value="TreeGrafter"/>
</dbReference>
<evidence type="ECO:0000256" key="11">
    <source>
        <dbReference type="ARBA" id="ARBA00023235"/>
    </source>
</evidence>
<name>A0A2T0LF46_9BACL</name>
<comment type="pathway">
    <text evidence="4">Lipid metabolism.</text>
</comment>
<dbReference type="PRINTS" id="PR00509">
    <property type="entry name" value="PGMPMM"/>
</dbReference>
<feature type="domain" description="Alpha-D-phosphohexomutase C-terminal" evidence="16">
    <location>
        <begin position="492"/>
        <end position="541"/>
    </location>
</feature>
<dbReference type="GO" id="GO:0008973">
    <property type="term" value="F:phosphopentomutase activity"/>
    <property type="evidence" value="ECO:0007669"/>
    <property type="project" value="TreeGrafter"/>
</dbReference>
<dbReference type="CDD" id="cd05799">
    <property type="entry name" value="PGM2"/>
    <property type="match status" value="1"/>
</dbReference>
<dbReference type="InterPro" id="IPR005841">
    <property type="entry name" value="Alpha-D-phosphohexomutase_SF"/>
</dbReference>
<keyword evidence="11" id="KW-0413">Isomerase</keyword>
<gene>
    <name evidence="20" type="ORF">CLV97_11023</name>
</gene>
<dbReference type="PANTHER" id="PTHR45745:SF1">
    <property type="entry name" value="PHOSPHOGLUCOMUTASE 2B-RELATED"/>
    <property type="match status" value="1"/>
</dbReference>
<comment type="pathway">
    <text evidence="3">Glycolipid metabolism; diglucosyl-diacylglycerol biosynthesis.</text>
</comment>
<keyword evidence="9 15" id="KW-0479">Metal-binding</keyword>
<evidence type="ECO:0000256" key="6">
    <source>
        <dbReference type="ARBA" id="ARBA00012728"/>
    </source>
</evidence>
<keyword evidence="21" id="KW-1185">Reference proteome</keyword>
<dbReference type="Pfam" id="PF02879">
    <property type="entry name" value="PGM_PMM_II"/>
    <property type="match status" value="1"/>
</dbReference>
<dbReference type="OrthoDB" id="9806956at2"/>
<dbReference type="InterPro" id="IPR036900">
    <property type="entry name" value="A-D-PHexomutase_C_sf"/>
</dbReference>
<evidence type="ECO:0000256" key="15">
    <source>
        <dbReference type="RuleBase" id="RU004326"/>
    </source>
</evidence>
<dbReference type="Proteomes" id="UP000237797">
    <property type="component" value="Unassembled WGS sequence"/>
</dbReference>
<protein>
    <recommendedName>
        <fullName evidence="12">Phosphoglucomutase</fullName>
        <ecNumber evidence="6">5.4.2.2</ecNumber>
    </recommendedName>
    <alternativeName>
        <fullName evidence="14">Alpha-phosphoglucomutase</fullName>
    </alternativeName>
    <alternativeName>
        <fullName evidence="13">Glucose phosphomutase</fullName>
    </alternativeName>
</protein>
<dbReference type="InterPro" id="IPR016055">
    <property type="entry name" value="A-D-PHexomutase_a/b/a-I/II/III"/>
</dbReference>
<dbReference type="SUPFAM" id="SSF55957">
    <property type="entry name" value="Phosphoglucomutase, C-terminal domain"/>
    <property type="match status" value="1"/>
</dbReference>
<evidence type="ECO:0000259" key="18">
    <source>
        <dbReference type="Pfam" id="PF02879"/>
    </source>
</evidence>
<evidence type="ECO:0000256" key="3">
    <source>
        <dbReference type="ARBA" id="ARBA00005164"/>
    </source>
</evidence>
<dbReference type="Gene3D" id="3.40.120.10">
    <property type="entry name" value="Alpha-D-Glucose-1,6-Bisphosphate, subunit A, domain 3"/>
    <property type="match status" value="3"/>
</dbReference>
<dbReference type="GO" id="GO:0006006">
    <property type="term" value="P:glucose metabolic process"/>
    <property type="evidence" value="ECO:0007669"/>
    <property type="project" value="UniProtKB-KW"/>
</dbReference>